<dbReference type="RefSeq" id="WP_175371820.1">
    <property type="nucleotide sequence ID" value="NZ_JABWCS010000207.1"/>
</dbReference>
<dbReference type="AlphaFoldDB" id="A0A850END4"/>
<proteinExistence type="predicted"/>
<gene>
    <name evidence="1" type="ORF">HPT30_13075</name>
</gene>
<reference evidence="1" key="1">
    <citation type="submission" date="2020-06" db="EMBL/GenBank/DDBJ databases">
        <title>Paenibacillus sp. nov., isolated from soil.</title>
        <authorList>
            <person name="Seo Y.L."/>
        </authorList>
    </citation>
    <scope>NUCLEOTIDE SEQUENCE [LARGE SCALE GENOMIC DNA]</scope>
    <source>
        <strain evidence="1">JW14</strain>
    </source>
</reference>
<sequence length="72" mass="8108">MSTDSLAAAKIRLMANACITRFDRGERPIEDVIHSYNMQVDNEQLVREQIVEKRPDISFTETLGTEQSGSGH</sequence>
<dbReference type="EMBL" id="JABWCS010000207">
    <property type="protein sequence ID" value="NUU61280.1"/>
    <property type="molecule type" value="Genomic_DNA"/>
</dbReference>
<name>A0A850END4_9BACL</name>
<evidence type="ECO:0000313" key="1">
    <source>
        <dbReference type="EMBL" id="NUU61280.1"/>
    </source>
</evidence>
<organism evidence="1 2">
    <name type="scientific">Paenibacillus agri</name>
    <dbReference type="NCBI Taxonomy" id="2744309"/>
    <lineage>
        <taxon>Bacteria</taxon>
        <taxon>Bacillati</taxon>
        <taxon>Bacillota</taxon>
        <taxon>Bacilli</taxon>
        <taxon>Bacillales</taxon>
        <taxon>Paenibacillaceae</taxon>
        <taxon>Paenibacillus</taxon>
    </lineage>
</organism>
<dbReference type="Proteomes" id="UP000564806">
    <property type="component" value="Unassembled WGS sequence"/>
</dbReference>
<protein>
    <submittedName>
        <fullName evidence="1">Uncharacterized protein</fullName>
    </submittedName>
</protein>
<evidence type="ECO:0000313" key="2">
    <source>
        <dbReference type="Proteomes" id="UP000564806"/>
    </source>
</evidence>
<accession>A0A850END4</accession>
<comment type="caution">
    <text evidence="1">The sequence shown here is derived from an EMBL/GenBank/DDBJ whole genome shotgun (WGS) entry which is preliminary data.</text>
</comment>
<keyword evidence="2" id="KW-1185">Reference proteome</keyword>